<dbReference type="PIRSF" id="PIRSF004930">
    <property type="entry name" value="Tln_factor_SUA5"/>
    <property type="match status" value="1"/>
</dbReference>
<keyword evidence="8 14" id="KW-0548">Nucleotidyltransferase</keyword>
<evidence type="ECO:0000256" key="9">
    <source>
        <dbReference type="ARBA" id="ARBA00022741"/>
    </source>
</evidence>
<dbReference type="Gene3D" id="3.40.50.11030">
    <property type="entry name" value="Threonylcarbamoyl-AMP synthase, C-terminal domain"/>
    <property type="match status" value="1"/>
</dbReference>
<evidence type="ECO:0000256" key="5">
    <source>
        <dbReference type="ARBA" id="ARBA00022490"/>
    </source>
</evidence>
<evidence type="ECO:0000313" key="14">
    <source>
        <dbReference type="EMBL" id="OIQ96873.1"/>
    </source>
</evidence>
<keyword evidence="10" id="KW-0067">ATP-binding</keyword>
<comment type="caution">
    <text evidence="14">The sequence shown here is derived from an EMBL/GenBank/DDBJ whole genome shotgun (WGS) entry which is preliminary data.</text>
</comment>
<evidence type="ECO:0000259" key="13">
    <source>
        <dbReference type="PROSITE" id="PS51163"/>
    </source>
</evidence>
<organism evidence="14">
    <name type="scientific">mine drainage metagenome</name>
    <dbReference type="NCBI Taxonomy" id="410659"/>
    <lineage>
        <taxon>unclassified sequences</taxon>
        <taxon>metagenomes</taxon>
        <taxon>ecological metagenomes</taxon>
    </lineage>
</organism>
<dbReference type="InterPro" id="IPR050156">
    <property type="entry name" value="TC-AMP_synthase_SUA5"/>
</dbReference>
<keyword evidence="5" id="KW-0963">Cytoplasm</keyword>
<evidence type="ECO:0000256" key="4">
    <source>
        <dbReference type="ARBA" id="ARBA00015492"/>
    </source>
</evidence>
<protein>
    <recommendedName>
        <fullName evidence="4">Threonylcarbamoyl-AMP synthase</fullName>
        <ecNumber evidence="3">2.7.7.87</ecNumber>
    </recommendedName>
    <alternativeName>
        <fullName evidence="11">L-threonylcarbamoyladenylate synthase</fullName>
    </alternativeName>
</protein>
<dbReference type="GO" id="GO:0006450">
    <property type="term" value="P:regulation of translational fidelity"/>
    <property type="evidence" value="ECO:0007669"/>
    <property type="project" value="TreeGrafter"/>
</dbReference>
<dbReference type="GO" id="GO:0061710">
    <property type="term" value="F:L-threonylcarbamoyladenylate synthase"/>
    <property type="evidence" value="ECO:0007669"/>
    <property type="project" value="UniProtKB-EC"/>
</dbReference>
<evidence type="ECO:0000256" key="3">
    <source>
        <dbReference type="ARBA" id="ARBA00012584"/>
    </source>
</evidence>
<dbReference type="GO" id="GO:0000049">
    <property type="term" value="F:tRNA binding"/>
    <property type="evidence" value="ECO:0007669"/>
    <property type="project" value="TreeGrafter"/>
</dbReference>
<comment type="similarity">
    <text evidence="2">Belongs to the SUA5 family.</text>
</comment>
<dbReference type="EC" id="2.7.7.87" evidence="3"/>
<dbReference type="GO" id="GO:0005524">
    <property type="term" value="F:ATP binding"/>
    <property type="evidence" value="ECO:0007669"/>
    <property type="project" value="UniProtKB-KW"/>
</dbReference>
<dbReference type="GO" id="GO:0003725">
    <property type="term" value="F:double-stranded RNA binding"/>
    <property type="evidence" value="ECO:0007669"/>
    <property type="project" value="InterPro"/>
</dbReference>
<evidence type="ECO:0000256" key="10">
    <source>
        <dbReference type="ARBA" id="ARBA00022840"/>
    </source>
</evidence>
<accession>A0A1J5RMC0</accession>
<proteinExistence type="inferred from homology"/>
<dbReference type="InterPro" id="IPR038385">
    <property type="entry name" value="Sua5/YwlC_C"/>
</dbReference>
<reference evidence="14" key="1">
    <citation type="submission" date="2016-10" db="EMBL/GenBank/DDBJ databases">
        <title>Sequence of Gallionella enrichment culture.</title>
        <authorList>
            <person name="Poehlein A."/>
            <person name="Muehling M."/>
            <person name="Daniel R."/>
        </authorList>
    </citation>
    <scope>NUCLEOTIDE SEQUENCE</scope>
</reference>
<comment type="catalytic activity">
    <reaction evidence="12">
        <text>L-threonine + hydrogencarbonate + ATP = L-threonylcarbamoyladenylate + diphosphate + H2O</text>
        <dbReference type="Rhea" id="RHEA:36407"/>
        <dbReference type="ChEBI" id="CHEBI:15377"/>
        <dbReference type="ChEBI" id="CHEBI:17544"/>
        <dbReference type="ChEBI" id="CHEBI:30616"/>
        <dbReference type="ChEBI" id="CHEBI:33019"/>
        <dbReference type="ChEBI" id="CHEBI:57926"/>
        <dbReference type="ChEBI" id="CHEBI:73682"/>
        <dbReference type="EC" id="2.7.7.87"/>
    </reaction>
</comment>
<evidence type="ECO:0000256" key="7">
    <source>
        <dbReference type="ARBA" id="ARBA00022694"/>
    </source>
</evidence>
<evidence type="ECO:0000256" key="1">
    <source>
        <dbReference type="ARBA" id="ARBA00004496"/>
    </source>
</evidence>
<evidence type="ECO:0000256" key="12">
    <source>
        <dbReference type="ARBA" id="ARBA00048366"/>
    </source>
</evidence>
<keyword evidence="7" id="KW-0819">tRNA processing</keyword>
<dbReference type="Pfam" id="PF01300">
    <property type="entry name" value="Sua5_yciO_yrdC"/>
    <property type="match status" value="1"/>
</dbReference>
<dbReference type="Gene3D" id="3.90.870.10">
    <property type="entry name" value="DHBP synthase"/>
    <property type="match status" value="1"/>
</dbReference>
<sequence>MRISLDEAAARLKNGEVVAIPTETVYGLAADATNDAALQQIFTIKQRPADHPLIVHIGDISQVIDWAAEFPELAVNLAKAFWPGALTLVLPAKDHVSRVVRGGESTIALRVPDHPVTQALLKASGLSVAAPSANLFTQLSPTSADHVEAGLGNAIPVLDGGACRVGIESTIVSVSEDEAGAHWQLLRPGMISEVEITRVAGQPQYASEIHVEDTLASIPVPKVPGQHALHYSPRTPLRLFKDKAALLSECKVLMQEKITCAALFVGAAEALQYTSSELPRMELPDLPAQVAEQLYGALHALDDLKVDCLLVEMPPNTPEWTAVRDRLSRAGHH</sequence>
<dbReference type="InterPro" id="IPR006070">
    <property type="entry name" value="Sua5-like_dom"/>
</dbReference>
<dbReference type="Pfam" id="PF03481">
    <property type="entry name" value="Sua5_C"/>
    <property type="match status" value="1"/>
</dbReference>
<dbReference type="GO" id="GO:0005737">
    <property type="term" value="C:cytoplasm"/>
    <property type="evidence" value="ECO:0007669"/>
    <property type="project" value="UniProtKB-SubCell"/>
</dbReference>
<evidence type="ECO:0000256" key="2">
    <source>
        <dbReference type="ARBA" id="ARBA00007663"/>
    </source>
</evidence>
<dbReference type="NCBIfam" id="TIGR00057">
    <property type="entry name" value="L-threonylcarbamoyladenylate synthase"/>
    <property type="match status" value="1"/>
</dbReference>
<dbReference type="AlphaFoldDB" id="A0A1J5RMC0"/>
<evidence type="ECO:0000256" key="8">
    <source>
        <dbReference type="ARBA" id="ARBA00022695"/>
    </source>
</evidence>
<evidence type="ECO:0000256" key="11">
    <source>
        <dbReference type="ARBA" id="ARBA00029774"/>
    </source>
</evidence>
<dbReference type="PANTHER" id="PTHR17490:SF16">
    <property type="entry name" value="THREONYLCARBAMOYL-AMP SYNTHASE"/>
    <property type="match status" value="1"/>
</dbReference>
<feature type="domain" description="YrdC-like" evidence="13">
    <location>
        <begin position="2"/>
        <end position="191"/>
    </location>
</feature>
<dbReference type="PANTHER" id="PTHR17490">
    <property type="entry name" value="SUA5"/>
    <property type="match status" value="1"/>
</dbReference>
<keyword evidence="9" id="KW-0547">Nucleotide-binding</keyword>
<name>A0A1J5RMC0_9ZZZZ</name>
<gene>
    <name evidence="14" type="primary">ywlC_8</name>
    <name evidence="14" type="ORF">GALL_210700</name>
</gene>
<dbReference type="EMBL" id="MLJW01000141">
    <property type="protein sequence ID" value="OIQ96873.1"/>
    <property type="molecule type" value="Genomic_DNA"/>
</dbReference>
<dbReference type="SUPFAM" id="SSF55821">
    <property type="entry name" value="YrdC/RibB"/>
    <property type="match status" value="1"/>
</dbReference>
<dbReference type="InterPro" id="IPR005145">
    <property type="entry name" value="Sua5_C"/>
</dbReference>
<dbReference type="GO" id="GO:0008033">
    <property type="term" value="P:tRNA processing"/>
    <property type="evidence" value="ECO:0007669"/>
    <property type="project" value="UniProtKB-KW"/>
</dbReference>
<evidence type="ECO:0000256" key="6">
    <source>
        <dbReference type="ARBA" id="ARBA00022679"/>
    </source>
</evidence>
<dbReference type="InterPro" id="IPR017945">
    <property type="entry name" value="DHBP_synth_RibB-like_a/b_dom"/>
</dbReference>
<dbReference type="PROSITE" id="PS51163">
    <property type="entry name" value="YRDC"/>
    <property type="match status" value="1"/>
</dbReference>
<keyword evidence="6 14" id="KW-0808">Transferase</keyword>
<comment type="subcellular location">
    <subcellularLocation>
        <location evidence="1">Cytoplasm</location>
    </subcellularLocation>
</comment>
<dbReference type="InterPro" id="IPR010923">
    <property type="entry name" value="T(6)A37_SUA5"/>
</dbReference>